<dbReference type="Pfam" id="PF00249">
    <property type="entry name" value="Myb_DNA-binding"/>
    <property type="match status" value="1"/>
</dbReference>
<comment type="caution">
    <text evidence="7">The sequence shown here is derived from an EMBL/GenBank/DDBJ whole genome shotgun (WGS) entry which is preliminary data.</text>
</comment>
<dbReference type="EMBL" id="JRKL02001479">
    <property type="protein sequence ID" value="KAF3963780.1"/>
    <property type="molecule type" value="Genomic_DNA"/>
</dbReference>
<sequence>MTEGLEAYDEEKSDRSEELAENTSVVSSQMCSSFDLNEEASSQDDDNIAKVGELSIEDDVNGTDGNSANNDTSGEGNEKRARVRQYVRSKMPRLRWTPDLHLSFVHAVERLGGQERATPKLVLQLMNVRGLSIAHVKSHLQMYRSKKLDEAGQVLGQTYRPFHGRNSAHGMSNQTSSTHRHFRMANGGIVLARHSDDYNVAHGLLPSPHSQQLPVDFKASFPRQQQWPTNQHVITRPYYLTSNDLGREKGLMSSATFQTQGKSTASNQIHAMDINMRIGPMRPSRFLEEKRWPPIDMINNSQWNVKRTSNITWDSSSTQLLGHRTTGGKFVGETYSTTRPTEWNLGNGTRVRQFLSTSDDLVSNSNSFKPEFEPPFRLELNQEKTLDKGRLPDLQLRLSHRVGKEDEDAHDKGKSTHEISTKLSLS</sequence>
<feature type="compositionally biased region" description="Polar residues" evidence="5">
    <location>
        <begin position="21"/>
        <end position="35"/>
    </location>
</feature>
<evidence type="ECO:0000256" key="1">
    <source>
        <dbReference type="ARBA" id="ARBA00004123"/>
    </source>
</evidence>
<evidence type="ECO:0000256" key="4">
    <source>
        <dbReference type="ARBA" id="ARBA00023242"/>
    </source>
</evidence>
<dbReference type="AlphaFoldDB" id="A0A8J4R2G3"/>
<dbReference type="InterPro" id="IPR006447">
    <property type="entry name" value="Myb_dom_plants"/>
</dbReference>
<feature type="compositionally biased region" description="Basic and acidic residues" evidence="5">
    <location>
        <begin position="402"/>
        <end position="420"/>
    </location>
</feature>
<keyword evidence="8" id="KW-1185">Reference proteome</keyword>
<evidence type="ECO:0000256" key="2">
    <source>
        <dbReference type="ARBA" id="ARBA00023015"/>
    </source>
</evidence>
<dbReference type="GO" id="GO:0005634">
    <property type="term" value="C:nucleus"/>
    <property type="evidence" value="ECO:0007669"/>
    <property type="project" value="UniProtKB-SubCell"/>
</dbReference>
<feature type="region of interest" description="Disordered" evidence="5">
    <location>
        <begin position="400"/>
        <end position="426"/>
    </location>
</feature>
<dbReference type="FunFam" id="1.10.10.60:FF:000002">
    <property type="entry name" value="Myb family transcription factor"/>
    <property type="match status" value="1"/>
</dbReference>
<evidence type="ECO:0000259" key="6">
    <source>
        <dbReference type="PROSITE" id="PS51294"/>
    </source>
</evidence>
<protein>
    <recommendedName>
        <fullName evidence="6">HTH myb-type domain-containing protein</fullName>
    </recommendedName>
</protein>
<gene>
    <name evidence="7" type="ORF">CMV_011867</name>
</gene>
<dbReference type="GO" id="GO:0003700">
    <property type="term" value="F:DNA-binding transcription factor activity"/>
    <property type="evidence" value="ECO:0007669"/>
    <property type="project" value="InterPro"/>
</dbReference>
<feature type="domain" description="HTH myb-type" evidence="6">
    <location>
        <begin position="88"/>
        <end position="148"/>
    </location>
</feature>
<dbReference type="Proteomes" id="UP000737018">
    <property type="component" value="Unassembled WGS sequence"/>
</dbReference>
<reference evidence="7" key="1">
    <citation type="submission" date="2020-03" db="EMBL/GenBank/DDBJ databases">
        <title>Castanea mollissima Vanexum genome sequencing.</title>
        <authorList>
            <person name="Staton M."/>
        </authorList>
    </citation>
    <scope>NUCLEOTIDE SEQUENCE</scope>
    <source>
        <tissue evidence="7">Leaf</tissue>
    </source>
</reference>
<dbReference type="NCBIfam" id="TIGR01557">
    <property type="entry name" value="myb_SHAQKYF"/>
    <property type="match status" value="1"/>
</dbReference>
<dbReference type="PROSITE" id="PS51294">
    <property type="entry name" value="HTH_MYB"/>
    <property type="match status" value="1"/>
</dbReference>
<dbReference type="Gene3D" id="1.10.10.60">
    <property type="entry name" value="Homeodomain-like"/>
    <property type="match status" value="1"/>
</dbReference>
<comment type="subcellular location">
    <subcellularLocation>
        <location evidence="1">Nucleus</location>
    </subcellularLocation>
</comment>
<dbReference type="InterPro" id="IPR009057">
    <property type="entry name" value="Homeodomain-like_sf"/>
</dbReference>
<dbReference type="GO" id="GO:0003677">
    <property type="term" value="F:DNA binding"/>
    <property type="evidence" value="ECO:0007669"/>
    <property type="project" value="InterPro"/>
</dbReference>
<organism evidence="7 8">
    <name type="scientific">Castanea mollissima</name>
    <name type="common">Chinese chestnut</name>
    <dbReference type="NCBI Taxonomy" id="60419"/>
    <lineage>
        <taxon>Eukaryota</taxon>
        <taxon>Viridiplantae</taxon>
        <taxon>Streptophyta</taxon>
        <taxon>Embryophyta</taxon>
        <taxon>Tracheophyta</taxon>
        <taxon>Spermatophyta</taxon>
        <taxon>Magnoliopsida</taxon>
        <taxon>eudicotyledons</taxon>
        <taxon>Gunneridae</taxon>
        <taxon>Pentapetalae</taxon>
        <taxon>rosids</taxon>
        <taxon>fabids</taxon>
        <taxon>Fagales</taxon>
        <taxon>Fagaceae</taxon>
        <taxon>Castanea</taxon>
    </lineage>
</organism>
<accession>A0A8J4R2G3</accession>
<feature type="compositionally biased region" description="Acidic residues" evidence="5">
    <location>
        <begin position="36"/>
        <end position="46"/>
    </location>
</feature>
<proteinExistence type="predicted"/>
<keyword evidence="2" id="KW-0805">Transcription regulation</keyword>
<dbReference type="SUPFAM" id="SSF46689">
    <property type="entry name" value="Homeodomain-like"/>
    <property type="match status" value="1"/>
</dbReference>
<feature type="compositionally biased region" description="Polar residues" evidence="5">
    <location>
        <begin position="63"/>
        <end position="75"/>
    </location>
</feature>
<dbReference type="PANTHER" id="PTHR31314">
    <property type="entry name" value="MYB FAMILY TRANSCRIPTION FACTOR PHL7-LIKE"/>
    <property type="match status" value="1"/>
</dbReference>
<feature type="region of interest" description="Disordered" evidence="5">
    <location>
        <begin position="1"/>
        <end position="81"/>
    </location>
</feature>
<dbReference type="InterPro" id="IPR046955">
    <property type="entry name" value="PHR1-like"/>
</dbReference>
<name>A0A8J4R2G3_9ROSI</name>
<evidence type="ECO:0000256" key="5">
    <source>
        <dbReference type="SAM" id="MobiDB-lite"/>
    </source>
</evidence>
<dbReference type="InterPro" id="IPR001005">
    <property type="entry name" value="SANT/Myb"/>
</dbReference>
<dbReference type="InterPro" id="IPR017930">
    <property type="entry name" value="Myb_dom"/>
</dbReference>
<evidence type="ECO:0000313" key="7">
    <source>
        <dbReference type="EMBL" id="KAF3963780.1"/>
    </source>
</evidence>
<evidence type="ECO:0000313" key="8">
    <source>
        <dbReference type="Proteomes" id="UP000737018"/>
    </source>
</evidence>
<evidence type="ECO:0000256" key="3">
    <source>
        <dbReference type="ARBA" id="ARBA00023163"/>
    </source>
</evidence>
<dbReference type="PANTHER" id="PTHR31314:SF128">
    <property type="entry name" value="OS11G0106100 PROTEIN"/>
    <property type="match status" value="1"/>
</dbReference>
<dbReference type="OrthoDB" id="551907at2759"/>
<keyword evidence="3" id="KW-0804">Transcription</keyword>
<keyword evidence="4" id="KW-0539">Nucleus</keyword>